<accession>A0AAW5USI1</accession>
<sequence length="932" mass="103601">MKIRDFILSLVSWFILLVTVSCSDELGGERAPISSESNLHVLVPTVLSSRGTRTDDASGLPTYNATVDECQINDLTLYAFPVENDGKLLVETLPAPLATMMVEPNVANYQLNIEPGTYHIYVVANMNKVLSGQTIQTEDDLKKIVLDYRPTSTTGMPVCTNIPMIYEPEKDAAGKLAETVIKAAGDKYTEVAANLKFTCVKVKLNLIFDPSNADVAFGGKTFSINSILADKLSPFTHLYWGGKFETPTWEDNADKEAYKKGIPSTPYEASSGAAVYYTAWTDNRSLPATNNKDDIKGTGTATENPVNAADKWLFQQTYYLPERYISSESDCSYLTINGKVGGSVDNNYRINLGHKKDETSTVPVFPRGTFYEITGAIKTLGNMELDCKVSVKDWEPVKIDADFNHTTLWVSKTEASVTSTTTDFINYESNATLENIGCETKIGGKDLIIPELNTVTKQIKFRINKDINYSAYGAVYTGTAKVWIKAGNITKYIDVKYDVKPYFDVTPQEITIYSGSDHMTRVINFNTNLGGLEFTDGGTTSSHTASEAISSIKYTNGSGETITSSITANSVTGTDQGTFSIKADQGVETSIEHTIYVQPKGYTTGKYGAEYDFKKPIKITVKPAVGNYYIYFRAINDRTPYNNTDGSKAENNYNGTLEEGGTNNWNDGWFDSSWGGNHDIPQEGNHCLYAYTQIGETTTEPNGKAWIYTKDWPGDMMKADYANTGWYYMHYDINAVQQSFKFGAKGNRKIKPGETLLMFNNNFNKDVGYAAHRCPHHLEPGIPLFDYEDHEGWIVFDPTTDAMWQAFDEKPEIENIKITLYTKFDIFGWYKKYGVAKNGSFKIFDFGSATSGKTYTESKEGIWSKTVITLKAIKGAHEKAIKLYIDKSNKSNSILLFDGRSFKDDTAWFDGEWAGASTTGKWHQGKPEGVTE</sequence>
<protein>
    <recommendedName>
        <fullName evidence="5">Major fimbrial subunit protein N-terminal domain-containing protein</fullName>
    </recommendedName>
</protein>
<evidence type="ECO:0000313" key="7">
    <source>
        <dbReference type="Proteomes" id="UP001209168"/>
    </source>
</evidence>
<keyword evidence="4" id="KW-0281">Fimbrium</keyword>
<dbReference type="PROSITE" id="PS51257">
    <property type="entry name" value="PROKAR_LIPOPROTEIN"/>
    <property type="match status" value="1"/>
</dbReference>
<reference evidence="6" key="1">
    <citation type="submission" date="2022-11" db="EMBL/GenBank/DDBJ databases">
        <title>Genomic repertoires linked with pathogenic potency of arthritogenic Prevotella copri isolated from the gut of rheumatoid arthritis patients.</title>
        <authorList>
            <person name="Nii T."/>
            <person name="Maeda Y."/>
            <person name="Motooka D."/>
            <person name="Naito M."/>
            <person name="Matsumoto Y."/>
            <person name="Ogawa T."/>
            <person name="Oguro-Igashira E."/>
            <person name="Kishikawa T."/>
            <person name="Yamashita M."/>
            <person name="Koizumi S."/>
            <person name="Kurakawa T."/>
            <person name="Okumura R."/>
            <person name="Kayama H."/>
            <person name="Murakami M."/>
            <person name="Sakaguchi T."/>
            <person name="Das B."/>
            <person name="Nakamura S."/>
            <person name="Okada Y."/>
            <person name="Kumanogoh A."/>
            <person name="Takeda K."/>
        </authorList>
    </citation>
    <scope>NUCLEOTIDE SEQUENCE</scope>
    <source>
        <strain evidence="6">H012_8</strain>
    </source>
</reference>
<dbReference type="RefSeq" id="WP_264902863.1">
    <property type="nucleotide sequence ID" value="NZ_JAPDVH010000003.1"/>
</dbReference>
<dbReference type="AlphaFoldDB" id="A0AAW5USI1"/>
<evidence type="ECO:0000256" key="3">
    <source>
        <dbReference type="ARBA" id="ARBA00022729"/>
    </source>
</evidence>
<comment type="similarity">
    <text evidence="2">Belongs to the bacteroidetes fimbrillin superfamily. FimA/Mfa1 family.</text>
</comment>
<dbReference type="EMBL" id="JAPDVH010000003">
    <property type="protein sequence ID" value="MCW4157220.1"/>
    <property type="molecule type" value="Genomic_DNA"/>
</dbReference>
<proteinExistence type="inferred from homology"/>
<evidence type="ECO:0000259" key="5">
    <source>
        <dbReference type="Pfam" id="PF06321"/>
    </source>
</evidence>
<dbReference type="Proteomes" id="UP001209168">
    <property type="component" value="Unassembled WGS sequence"/>
</dbReference>
<dbReference type="Pfam" id="PF06321">
    <property type="entry name" value="P_gingi_FimA"/>
    <property type="match status" value="1"/>
</dbReference>
<dbReference type="GO" id="GO:0009289">
    <property type="term" value="C:pilus"/>
    <property type="evidence" value="ECO:0007669"/>
    <property type="project" value="UniProtKB-SubCell"/>
</dbReference>
<feature type="domain" description="Major fimbrial subunit protein N-terminal" evidence="5">
    <location>
        <begin position="53"/>
        <end position="145"/>
    </location>
</feature>
<evidence type="ECO:0000256" key="1">
    <source>
        <dbReference type="ARBA" id="ARBA00004561"/>
    </source>
</evidence>
<evidence type="ECO:0000256" key="2">
    <source>
        <dbReference type="ARBA" id="ARBA00006011"/>
    </source>
</evidence>
<organism evidence="6 7">
    <name type="scientific">Segatella copri</name>
    <dbReference type="NCBI Taxonomy" id="165179"/>
    <lineage>
        <taxon>Bacteria</taxon>
        <taxon>Pseudomonadati</taxon>
        <taxon>Bacteroidota</taxon>
        <taxon>Bacteroidia</taxon>
        <taxon>Bacteroidales</taxon>
        <taxon>Prevotellaceae</taxon>
        <taxon>Segatella</taxon>
    </lineage>
</organism>
<evidence type="ECO:0000256" key="4">
    <source>
        <dbReference type="ARBA" id="ARBA00023263"/>
    </source>
</evidence>
<name>A0AAW5USI1_9BACT</name>
<comment type="caution">
    <text evidence="6">The sequence shown here is derived from an EMBL/GenBank/DDBJ whole genome shotgun (WGS) entry which is preliminary data.</text>
</comment>
<dbReference type="InterPro" id="IPR029141">
    <property type="entry name" value="FimA_N"/>
</dbReference>
<gene>
    <name evidence="6" type="ORF">ONT23_17210</name>
</gene>
<keyword evidence="3" id="KW-0732">Signal</keyword>
<comment type="subcellular location">
    <subcellularLocation>
        <location evidence="1">Fimbrium</location>
    </subcellularLocation>
</comment>
<evidence type="ECO:0000313" key="6">
    <source>
        <dbReference type="EMBL" id="MCW4157220.1"/>
    </source>
</evidence>